<comment type="caution">
    <text evidence="2">The sequence shown here is derived from an EMBL/GenBank/DDBJ whole genome shotgun (WGS) entry which is preliminary data.</text>
</comment>
<keyword evidence="3" id="KW-1185">Reference proteome</keyword>
<dbReference type="AlphaFoldDB" id="A0A841HR05"/>
<dbReference type="Pfam" id="PF13424">
    <property type="entry name" value="TPR_12"/>
    <property type="match status" value="1"/>
</dbReference>
<dbReference type="SUPFAM" id="SSF48452">
    <property type="entry name" value="TPR-like"/>
    <property type="match status" value="1"/>
</dbReference>
<dbReference type="InterPro" id="IPR011990">
    <property type="entry name" value="TPR-like_helical_dom_sf"/>
</dbReference>
<protein>
    <submittedName>
        <fullName evidence="2">Tetratricopeptide (TPR) repeat protein</fullName>
    </submittedName>
</protein>
<dbReference type="Gene3D" id="1.25.40.10">
    <property type="entry name" value="Tetratricopeptide repeat domain"/>
    <property type="match status" value="2"/>
</dbReference>
<proteinExistence type="predicted"/>
<evidence type="ECO:0000256" key="1">
    <source>
        <dbReference type="SAM" id="SignalP"/>
    </source>
</evidence>
<dbReference type="EMBL" id="JACHHZ010000005">
    <property type="protein sequence ID" value="MBB6095064.1"/>
    <property type="molecule type" value="Genomic_DNA"/>
</dbReference>
<feature type="signal peptide" evidence="1">
    <location>
        <begin position="1"/>
        <end position="19"/>
    </location>
</feature>
<reference evidence="2 3" key="1">
    <citation type="submission" date="2020-08" db="EMBL/GenBank/DDBJ databases">
        <title>Genomic Encyclopedia of Type Strains, Phase IV (KMG-IV): sequencing the most valuable type-strain genomes for metagenomic binning, comparative biology and taxonomic classification.</title>
        <authorList>
            <person name="Goeker M."/>
        </authorList>
    </citation>
    <scope>NUCLEOTIDE SEQUENCE [LARGE SCALE GENOMIC DNA]</scope>
    <source>
        <strain evidence="2 3">DSM 26723</strain>
    </source>
</reference>
<dbReference type="SUPFAM" id="SSF74653">
    <property type="entry name" value="TolA/TonB C-terminal domain"/>
    <property type="match status" value="1"/>
</dbReference>
<keyword evidence="1" id="KW-0732">Signal</keyword>
<dbReference type="Gene3D" id="3.30.1150.10">
    <property type="match status" value="1"/>
</dbReference>
<gene>
    <name evidence="2" type="ORF">HNQ60_003954</name>
</gene>
<dbReference type="InterPro" id="IPR019734">
    <property type="entry name" value="TPR_rpt"/>
</dbReference>
<accession>A0A841HR05</accession>
<name>A0A841HR05_9GAMM</name>
<feature type="chain" id="PRO_5032959025" evidence="1">
    <location>
        <begin position="20"/>
        <end position="451"/>
    </location>
</feature>
<dbReference type="Proteomes" id="UP000588068">
    <property type="component" value="Unassembled WGS sequence"/>
</dbReference>
<dbReference type="SMART" id="SM00028">
    <property type="entry name" value="TPR"/>
    <property type="match status" value="2"/>
</dbReference>
<dbReference type="RefSeq" id="WP_184334473.1">
    <property type="nucleotide sequence ID" value="NZ_JACHHZ010000005.1"/>
</dbReference>
<sequence length="451" mass="49571">MGAAVICGLIATWSGMSAAQPVAQPSWQQEYWARFDNKDWDAAIASAEQLVAASRPATADTGLRLSEALSLLGGAQLNKGNLVAAEQAFTEAVQLAEKYGSRTSAALIDPLRGLGYTLATQNKHAQAIPYMDRALLISRRSAGLFDLSQQGLLRQLADSLTRVGAAPEAERHMQYVLRVGEHVYGEDDPRMVPLFCVVGDWYLEVGLVEPARQLYRQGVSLASRKLGADHVGVVQPLLALAQSFPKEIVLSHLGIVTRSDKLPQPETTMIMEPMNPRYLSGEGERALLRALKILETTPDRSVQTYAGALVQTGDWFMFKQTPARSMPYYEQAAKLIAEAKGQDAANLQSLLSFPAQVYYPIPSLATRNLNRPPNEVVERFVQLEFTVHEDGSVSDERVVGQDATERQVSQSLEAIRSSRYRPKFVDGKPIVTTAVGFRQIFRQRGGAKETE</sequence>
<organism evidence="2 3">
    <name type="scientific">Povalibacter uvarum</name>
    <dbReference type="NCBI Taxonomy" id="732238"/>
    <lineage>
        <taxon>Bacteria</taxon>
        <taxon>Pseudomonadati</taxon>
        <taxon>Pseudomonadota</taxon>
        <taxon>Gammaproteobacteria</taxon>
        <taxon>Steroidobacterales</taxon>
        <taxon>Steroidobacteraceae</taxon>
        <taxon>Povalibacter</taxon>
    </lineage>
</organism>
<evidence type="ECO:0000313" key="2">
    <source>
        <dbReference type="EMBL" id="MBB6095064.1"/>
    </source>
</evidence>
<evidence type="ECO:0000313" key="3">
    <source>
        <dbReference type="Proteomes" id="UP000588068"/>
    </source>
</evidence>